<dbReference type="PANTHER" id="PTHR33908">
    <property type="entry name" value="MANNOSYLTRANSFERASE YKCB-RELATED"/>
    <property type="match status" value="1"/>
</dbReference>
<keyword evidence="5 8" id="KW-0812">Transmembrane</keyword>
<dbReference type="EMBL" id="MGJN01000007">
    <property type="protein sequence ID" value="OGN07385.1"/>
    <property type="molecule type" value="Genomic_DNA"/>
</dbReference>
<sequence>MIFVLIILIAVFFRFYQLDSSPPGLYPDEAMNGNNALTALETGSFKVFYPENNGREGLFINLQAISVGLFGNNPWSLRIVSAIIGTLTVIGLYLLAKDLFGRHIGELSSFLLAITFWHVNFSRIGFRAIMLPFILVLGFYFFWRSLKRASLFSFGMAGFFWGLGVYTYISYRVAPLILVFVLVAYWLSVKKGFSFTKYKQTKDKTLKGLAVFVIVAIVVALPILLYFFQNPSQFLSRSGADLSVFSQENPSRELALSVIKTLGMFNFVGDYNWRHNISGWPMLSLPIGIFFLLGFFKELGHWLRRKHGHFSTTHTLLFAWFFVILLPGFLSIEASHALRTIGVLPVVMIFTAQGLYWVIIKLYKWHALIDPHANIRESRNLAKFALAFFLVSLVFLEYHRYFNVWSKSEATKGAFNQNYVDLANEIKSYPINVRKYIVVNVGGVLVNNIPMPSQTVMFLTDTWTPAKQLAKNIFYLTEEQYKTEDYHRNSAIFFLEK</sequence>
<dbReference type="PANTHER" id="PTHR33908:SF11">
    <property type="entry name" value="MEMBRANE PROTEIN"/>
    <property type="match status" value="1"/>
</dbReference>
<keyword evidence="2" id="KW-1003">Cell membrane</keyword>
<keyword evidence="3" id="KW-0328">Glycosyltransferase</keyword>
<evidence type="ECO:0000256" key="8">
    <source>
        <dbReference type="SAM" id="Phobius"/>
    </source>
</evidence>
<evidence type="ECO:0000259" key="9">
    <source>
        <dbReference type="Pfam" id="PF13231"/>
    </source>
</evidence>
<dbReference type="AlphaFoldDB" id="A0A1F8F2M9"/>
<feature type="transmembrane region" description="Helical" evidence="8">
    <location>
        <begin position="209"/>
        <end position="228"/>
    </location>
</feature>
<evidence type="ECO:0000256" key="3">
    <source>
        <dbReference type="ARBA" id="ARBA00022676"/>
    </source>
</evidence>
<organism evidence="10 11">
    <name type="scientific">Candidatus Yanofskybacteria bacterium RIFCSPHIGHO2_02_FULL_38_22b</name>
    <dbReference type="NCBI Taxonomy" id="1802673"/>
    <lineage>
        <taxon>Bacteria</taxon>
        <taxon>Candidatus Yanofskyibacteriota</taxon>
    </lineage>
</organism>
<feature type="transmembrane region" description="Helical" evidence="8">
    <location>
        <begin position="336"/>
        <end position="360"/>
    </location>
</feature>
<keyword evidence="4" id="KW-0808">Transferase</keyword>
<comment type="caution">
    <text evidence="10">The sequence shown here is derived from an EMBL/GenBank/DDBJ whole genome shotgun (WGS) entry which is preliminary data.</text>
</comment>
<evidence type="ECO:0000313" key="11">
    <source>
        <dbReference type="Proteomes" id="UP000176834"/>
    </source>
</evidence>
<dbReference type="InterPro" id="IPR050297">
    <property type="entry name" value="LipidA_mod_glycosyltrf_83"/>
</dbReference>
<feature type="transmembrane region" description="Helical" evidence="8">
    <location>
        <begin position="103"/>
        <end position="119"/>
    </location>
</feature>
<evidence type="ECO:0000256" key="4">
    <source>
        <dbReference type="ARBA" id="ARBA00022679"/>
    </source>
</evidence>
<evidence type="ECO:0000256" key="7">
    <source>
        <dbReference type="ARBA" id="ARBA00023136"/>
    </source>
</evidence>
<name>A0A1F8F2M9_9BACT</name>
<accession>A0A1F8F2M9</accession>
<protein>
    <recommendedName>
        <fullName evidence="9">Glycosyltransferase RgtA/B/C/D-like domain-containing protein</fullName>
    </recommendedName>
</protein>
<feature type="transmembrane region" description="Helical" evidence="8">
    <location>
        <begin position="173"/>
        <end position="189"/>
    </location>
</feature>
<evidence type="ECO:0000256" key="6">
    <source>
        <dbReference type="ARBA" id="ARBA00022989"/>
    </source>
</evidence>
<dbReference type="Pfam" id="PF13231">
    <property type="entry name" value="PMT_2"/>
    <property type="match status" value="1"/>
</dbReference>
<proteinExistence type="predicted"/>
<dbReference type="Proteomes" id="UP000176834">
    <property type="component" value="Unassembled WGS sequence"/>
</dbReference>
<evidence type="ECO:0000256" key="2">
    <source>
        <dbReference type="ARBA" id="ARBA00022475"/>
    </source>
</evidence>
<evidence type="ECO:0000313" key="10">
    <source>
        <dbReference type="EMBL" id="OGN07385.1"/>
    </source>
</evidence>
<keyword evidence="7 8" id="KW-0472">Membrane</keyword>
<keyword evidence="6 8" id="KW-1133">Transmembrane helix</keyword>
<dbReference type="GO" id="GO:0009103">
    <property type="term" value="P:lipopolysaccharide biosynthetic process"/>
    <property type="evidence" value="ECO:0007669"/>
    <property type="project" value="UniProtKB-ARBA"/>
</dbReference>
<feature type="transmembrane region" description="Helical" evidence="8">
    <location>
        <begin position="308"/>
        <end position="330"/>
    </location>
</feature>
<dbReference type="GO" id="GO:0005886">
    <property type="term" value="C:plasma membrane"/>
    <property type="evidence" value="ECO:0007669"/>
    <property type="project" value="UniProtKB-SubCell"/>
</dbReference>
<feature type="domain" description="Glycosyltransferase RgtA/B/C/D-like" evidence="9">
    <location>
        <begin position="62"/>
        <end position="188"/>
    </location>
</feature>
<gene>
    <name evidence="10" type="ORF">A3B86_01390</name>
</gene>
<evidence type="ECO:0000256" key="1">
    <source>
        <dbReference type="ARBA" id="ARBA00004651"/>
    </source>
</evidence>
<dbReference type="GO" id="GO:0016763">
    <property type="term" value="F:pentosyltransferase activity"/>
    <property type="evidence" value="ECO:0007669"/>
    <property type="project" value="TreeGrafter"/>
</dbReference>
<reference evidence="10 11" key="1">
    <citation type="journal article" date="2016" name="Nat. Commun.">
        <title>Thousands of microbial genomes shed light on interconnected biogeochemical processes in an aquifer system.</title>
        <authorList>
            <person name="Anantharaman K."/>
            <person name="Brown C.T."/>
            <person name="Hug L.A."/>
            <person name="Sharon I."/>
            <person name="Castelle C.J."/>
            <person name="Probst A.J."/>
            <person name="Thomas B.C."/>
            <person name="Singh A."/>
            <person name="Wilkins M.J."/>
            <person name="Karaoz U."/>
            <person name="Brodie E.L."/>
            <person name="Williams K.H."/>
            <person name="Hubbard S.S."/>
            <person name="Banfield J.F."/>
        </authorList>
    </citation>
    <scope>NUCLEOTIDE SEQUENCE [LARGE SCALE GENOMIC DNA]</scope>
</reference>
<feature type="transmembrane region" description="Helical" evidence="8">
    <location>
        <begin position="150"/>
        <end position="167"/>
    </location>
</feature>
<feature type="transmembrane region" description="Helical" evidence="8">
    <location>
        <begin position="277"/>
        <end position="296"/>
    </location>
</feature>
<comment type="subcellular location">
    <subcellularLocation>
        <location evidence="1">Cell membrane</location>
        <topology evidence="1">Multi-pass membrane protein</topology>
    </subcellularLocation>
</comment>
<feature type="transmembrane region" description="Helical" evidence="8">
    <location>
        <begin position="75"/>
        <end position="96"/>
    </location>
</feature>
<feature type="transmembrane region" description="Helical" evidence="8">
    <location>
        <begin position="381"/>
        <end position="398"/>
    </location>
</feature>
<evidence type="ECO:0000256" key="5">
    <source>
        <dbReference type="ARBA" id="ARBA00022692"/>
    </source>
</evidence>
<feature type="transmembrane region" description="Helical" evidence="8">
    <location>
        <begin position="125"/>
        <end position="143"/>
    </location>
</feature>
<dbReference type="InterPro" id="IPR038731">
    <property type="entry name" value="RgtA/B/C-like"/>
</dbReference>